<reference evidence="7 8" key="1">
    <citation type="submission" date="2007-08" db="EMBL/GenBank/DDBJ databases">
        <title>Complete sequence of Roseiflexus castenholzii DSM 13941.</title>
        <authorList>
            <consortium name="US DOE Joint Genome Institute"/>
            <person name="Copeland A."/>
            <person name="Lucas S."/>
            <person name="Lapidus A."/>
            <person name="Barry K."/>
            <person name="Glavina del Rio T."/>
            <person name="Dalin E."/>
            <person name="Tice H."/>
            <person name="Pitluck S."/>
            <person name="Thompson L.S."/>
            <person name="Brettin T."/>
            <person name="Bruce D."/>
            <person name="Detter J.C."/>
            <person name="Han C."/>
            <person name="Tapia R."/>
            <person name="Schmutz J."/>
            <person name="Larimer F."/>
            <person name="Land M."/>
            <person name="Hauser L."/>
            <person name="Kyrpides N."/>
            <person name="Mikhailova N."/>
            <person name="Bryant D.A."/>
            <person name="Hanada S."/>
            <person name="Tsukatani Y."/>
            <person name="Richardson P."/>
        </authorList>
    </citation>
    <scope>NUCLEOTIDE SEQUENCE [LARGE SCALE GENOMIC DNA]</scope>
    <source>
        <strain evidence="8">DSM 13941 / HLO8</strain>
    </source>
</reference>
<evidence type="ECO:0000256" key="5">
    <source>
        <dbReference type="ARBA" id="ARBA00022801"/>
    </source>
</evidence>
<keyword evidence="1" id="KW-0597">Phosphoprotein</keyword>
<gene>
    <name evidence="7" type="ordered locus">Rcas_0089</name>
</gene>
<evidence type="ECO:0008006" key="9">
    <source>
        <dbReference type="Google" id="ProtNLM"/>
    </source>
</evidence>
<keyword evidence="8" id="KW-1185">Reference proteome</keyword>
<dbReference type="OrthoDB" id="9810538at2"/>
<dbReference type="GO" id="GO:0000166">
    <property type="term" value="F:nucleotide binding"/>
    <property type="evidence" value="ECO:0007669"/>
    <property type="project" value="UniProtKB-KW"/>
</dbReference>
<proteinExistence type="inferred from homology"/>
<dbReference type="InterPro" id="IPR051813">
    <property type="entry name" value="HepT_RNase_toxin"/>
</dbReference>
<dbReference type="eggNOG" id="COG2361">
    <property type="taxonomic scope" value="Bacteria"/>
</dbReference>
<dbReference type="PANTHER" id="PTHR34139:SF1">
    <property type="entry name" value="RNASE MJ1380-RELATED"/>
    <property type="match status" value="1"/>
</dbReference>
<dbReference type="HOGENOM" id="CLU_142825_3_3_0"/>
<dbReference type="EMBL" id="CP000804">
    <property type="protein sequence ID" value="ABU56226.1"/>
    <property type="molecule type" value="Genomic_DNA"/>
</dbReference>
<dbReference type="GO" id="GO:0110001">
    <property type="term" value="C:toxin-antitoxin complex"/>
    <property type="evidence" value="ECO:0007669"/>
    <property type="project" value="InterPro"/>
</dbReference>
<evidence type="ECO:0000313" key="8">
    <source>
        <dbReference type="Proteomes" id="UP000000263"/>
    </source>
</evidence>
<keyword evidence="4" id="KW-0547">Nucleotide-binding</keyword>
<keyword evidence="3" id="KW-0540">Nuclease</keyword>
<dbReference type="KEGG" id="rca:Rcas_0089"/>
<accession>A7NF32</accession>
<evidence type="ECO:0000256" key="6">
    <source>
        <dbReference type="ARBA" id="ARBA00024207"/>
    </source>
</evidence>
<evidence type="ECO:0000313" key="7">
    <source>
        <dbReference type="EMBL" id="ABU56226.1"/>
    </source>
</evidence>
<dbReference type="GO" id="GO:0016787">
    <property type="term" value="F:hydrolase activity"/>
    <property type="evidence" value="ECO:0007669"/>
    <property type="project" value="UniProtKB-KW"/>
</dbReference>
<dbReference type="InterPro" id="IPR008201">
    <property type="entry name" value="HepT-like"/>
</dbReference>
<dbReference type="AlphaFoldDB" id="A7NF32"/>
<name>A7NF32_ROSCS</name>
<keyword evidence="2" id="KW-1277">Toxin-antitoxin system</keyword>
<dbReference type="Gene3D" id="1.20.120.580">
    <property type="entry name" value="bsu32300-like"/>
    <property type="match status" value="1"/>
</dbReference>
<dbReference type="Proteomes" id="UP000000263">
    <property type="component" value="Chromosome"/>
</dbReference>
<keyword evidence="5" id="KW-0378">Hydrolase</keyword>
<comment type="similarity">
    <text evidence="6">Belongs to the HepT RNase toxin family.</text>
</comment>
<sequence length="115" mass="13366">MPPSTREYLQHILEETTYLLRSSRDLDKTAFLQNETLKRAFVRSIEVIGEAAKQMPDALRQQYPAIEWRAMAGMRDRLIHGYFGVDYDIVWDVVTSKIPALDQTVRQILAQEVLQ</sequence>
<dbReference type="STRING" id="383372.Rcas_0089"/>
<dbReference type="PANTHER" id="PTHR34139">
    <property type="entry name" value="UPF0331 PROTEIN MJ0127"/>
    <property type="match status" value="1"/>
</dbReference>
<evidence type="ECO:0000256" key="3">
    <source>
        <dbReference type="ARBA" id="ARBA00022722"/>
    </source>
</evidence>
<dbReference type="GO" id="GO:0004540">
    <property type="term" value="F:RNA nuclease activity"/>
    <property type="evidence" value="ECO:0007669"/>
    <property type="project" value="InterPro"/>
</dbReference>
<dbReference type="RefSeq" id="WP_011997631.1">
    <property type="nucleotide sequence ID" value="NC_009767.1"/>
</dbReference>
<evidence type="ECO:0000256" key="4">
    <source>
        <dbReference type="ARBA" id="ARBA00022741"/>
    </source>
</evidence>
<dbReference type="Pfam" id="PF01934">
    <property type="entry name" value="HepT-like"/>
    <property type="match status" value="1"/>
</dbReference>
<organism evidence="7 8">
    <name type="scientific">Roseiflexus castenholzii (strain DSM 13941 / HLO8)</name>
    <dbReference type="NCBI Taxonomy" id="383372"/>
    <lineage>
        <taxon>Bacteria</taxon>
        <taxon>Bacillati</taxon>
        <taxon>Chloroflexota</taxon>
        <taxon>Chloroflexia</taxon>
        <taxon>Chloroflexales</taxon>
        <taxon>Roseiflexineae</taxon>
        <taxon>Roseiflexaceae</taxon>
        <taxon>Roseiflexus</taxon>
    </lineage>
</organism>
<protein>
    <recommendedName>
        <fullName evidence="9">DUF86 domain-containing protein</fullName>
    </recommendedName>
</protein>
<evidence type="ECO:0000256" key="1">
    <source>
        <dbReference type="ARBA" id="ARBA00022553"/>
    </source>
</evidence>
<dbReference type="InterPro" id="IPR037038">
    <property type="entry name" value="HepT-like_sf"/>
</dbReference>
<evidence type="ECO:0000256" key="2">
    <source>
        <dbReference type="ARBA" id="ARBA00022649"/>
    </source>
</evidence>